<dbReference type="InterPro" id="IPR016064">
    <property type="entry name" value="NAD/diacylglycerol_kinase_sf"/>
</dbReference>
<dbReference type="GO" id="GO:0005524">
    <property type="term" value="F:ATP binding"/>
    <property type="evidence" value="ECO:0007669"/>
    <property type="project" value="UniProtKB-KW"/>
</dbReference>
<evidence type="ECO:0000313" key="14">
    <source>
        <dbReference type="EMBL" id="SEA87736.1"/>
    </source>
</evidence>
<protein>
    <submittedName>
        <fullName evidence="14">Lipid kinase, YegS/Rv2252/BmrU family</fullName>
    </submittedName>
</protein>
<evidence type="ECO:0000256" key="6">
    <source>
        <dbReference type="ARBA" id="ARBA00022741"/>
    </source>
</evidence>
<name>A0A1H4ES20_9BACI</name>
<keyword evidence="9" id="KW-0460">Magnesium</keyword>
<gene>
    <name evidence="14" type="ORF">SAMN05421743_109203</name>
</gene>
<comment type="similarity">
    <text evidence="2">Belongs to the diacylglycerol/lipid kinase family.</text>
</comment>
<dbReference type="Proteomes" id="UP000198584">
    <property type="component" value="Unassembled WGS sequence"/>
</dbReference>
<proteinExistence type="inferred from homology"/>
<dbReference type="Gene3D" id="3.40.50.10330">
    <property type="entry name" value="Probable inorganic polyphosphate/atp-NAD kinase, domain 1"/>
    <property type="match status" value="1"/>
</dbReference>
<evidence type="ECO:0000256" key="5">
    <source>
        <dbReference type="ARBA" id="ARBA00022723"/>
    </source>
</evidence>
<dbReference type="SUPFAM" id="SSF111331">
    <property type="entry name" value="NAD kinase/diacylglycerol kinase-like"/>
    <property type="match status" value="1"/>
</dbReference>
<keyword evidence="4" id="KW-0808">Transferase</keyword>
<evidence type="ECO:0000256" key="8">
    <source>
        <dbReference type="ARBA" id="ARBA00022840"/>
    </source>
</evidence>
<organism evidence="14 15">
    <name type="scientific">Thalassobacillus cyri</name>
    <dbReference type="NCBI Taxonomy" id="571932"/>
    <lineage>
        <taxon>Bacteria</taxon>
        <taxon>Bacillati</taxon>
        <taxon>Bacillota</taxon>
        <taxon>Bacilli</taxon>
        <taxon>Bacillales</taxon>
        <taxon>Bacillaceae</taxon>
        <taxon>Thalassobacillus</taxon>
    </lineage>
</organism>
<accession>A0A1H4ES20</accession>
<dbReference type="Gene3D" id="2.60.200.40">
    <property type="match status" value="1"/>
</dbReference>
<dbReference type="GO" id="GO:0005886">
    <property type="term" value="C:plasma membrane"/>
    <property type="evidence" value="ECO:0007669"/>
    <property type="project" value="TreeGrafter"/>
</dbReference>
<sequence>MKAMIIANPSSGKENALEYIEQIKAILKEKGYESTVSKTEKELDATYFCQDACTNDYDMVVSLGGDGTLHETINGLVDQTHRPKLGIIPLGTVNDFARALNIPLDPEEAIKLLKSDHTKKVDIGKFNDRYFVNIVAVGAIAEATYDVTPEQKTKLGPLAYVLEGLKELTSNRAYPLSIEYDEMKWEGDSLLFLAALTRSTGGFEKLTPEARVDDGMLHCYVIRQVNMIRFASIATAILKGELKEEEDVEYFTAKHLKISSPDPLVTNVDGEQGDRLPVEMEVKTSHIEVVVPELN</sequence>
<evidence type="ECO:0000313" key="15">
    <source>
        <dbReference type="Proteomes" id="UP000198584"/>
    </source>
</evidence>
<evidence type="ECO:0000256" key="7">
    <source>
        <dbReference type="ARBA" id="ARBA00022777"/>
    </source>
</evidence>
<evidence type="ECO:0000256" key="4">
    <source>
        <dbReference type="ARBA" id="ARBA00022679"/>
    </source>
</evidence>
<dbReference type="InterPro" id="IPR017438">
    <property type="entry name" value="ATP-NAD_kinase_N"/>
</dbReference>
<dbReference type="Pfam" id="PF00781">
    <property type="entry name" value="DAGK_cat"/>
    <property type="match status" value="1"/>
</dbReference>
<dbReference type="InterPro" id="IPR045540">
    <property type="entry name" value="YegS/DAGK_C"/>
</dbReference>
<keyword evidence="12" id="KW-1208">Phospholipid metabolism</keyword>
<keyword evidence="10" id="KW-0443">Lipid metabolism</keyword>
<feature type="domain" description="DAGKc" evidence="13">
    <location>
        <begin position="1"/>
        <end position="130"/>
    </location>
</feature>
<evidence type="ECO:0000256" key="2">
    <source>
        <dbReference type="ARBA" id="ARBA00005983"/>
    </source>
</evidence>
<evidence type="ECO:0000256" key="1">
    <source>
        <dbReference type="ARBA" id="ARBA00001946"/>
    </source>
</evidence>
<dbReference type="PANTHER" id="PTHR12358:SF106">
    <property type="entry name" value="LIPID KINASE YEGS"/>
    <property type="match status" value="1"/>
</dbReference>
<dbReference type="EMBL" id="FNQR01000009">
    <property type="protein sequence ID" value="SEA87736.1"/>
    <property type="molecule type" value="Genomic_DNA"/>
</dbReference>
<keyword evidence="6" id="KW-0547">Nucleotide-binding</keyword>
<dbReference type="GO" id="GO:0004143">
    <property type="term" value="F:ATP-dependent diacylglycerol kinase activity"/>
    <property type="evidence" value="ECO:0007669"/>
    <property type="project" value="TreeGrafter"/>
</dbReference>
<keyword evidence="3" id="KW-0444">Lipid biosynthesis</keyword>
<dbReference type="AlphaFoldDB" id="A0A1H4ES20"/>
<keyword evidence="5" id="KW-0479">Metal-binding</keyword>
<reference evidence="15" key="1">
    <citation type="submission" date="2016-10" db="EMBL/GenBank/DDBJ databases">
        <authorList>
            <person name="Varghese N."/>
            <person name="Submissions S."/>
        </authorList>
    </citation>
    <scope>NUCLEOTIDE SEQUENCE [LARGE SCALE GENOMIC DNA]</scope>
    <source>
        <strain evidence="15">CCM7597</strain>
    </source>
</reference>
<dbReference type="PROSITE" id="PS50146">
    <property type="entry name" value="DAGK"/>
    <property type="match status" value="1"/>
</dbReference>
<dbReference type="InterPro" id="IPR001206">
    <property type="entry name" value="Diacylglycerol_kinase_cat_dom"/>
</dbReference>
<keyword evidence="15" id="KW-1185">Reference proteome</keyword>
<dbReference type="GO" id="GO:0046872">
    <property type="term" value="F:metal ion binding"/>
    <property type="evidence" value="ECO:0007669"/>
    <property type="project" value="UniProtKB-KW"/>
</dbReference>
<dbReference type="PANTHER" id="PTHR12358">
    <property type="entry name" value="SPHINGOSINE KINASE"/>
    <property type="match status" value="1"/>
</dbReference>
<dbReference type="Pfam" id="PF19279">
    <property type="entry name" value="YegS_C"/>
    <property type="match status" value="1"/>
</dbReference>
<dbReference type="InterPro" id="IPR005218">
    <property type="entry name" value="Diacylglycerol/lipid_kinase"/>
</dbReference>
<comment type="cofactor">
    <cofactor evidence="1">
        <name>Mg(2+)</name>
        <dbReference type="ChEBI" id="CHEBI:18420"/>
    </cofactor>
</comment>
<keyword evidence="8" id="KW-0067">ATP-binding</keyword>
<evidence type="ECO:0000259" key="13">
    <source>
        <dbReference type="PROSITE" id="PS50146"/>
    </source>
</evidence>
<dbReference type="InterPro" id="IPR050187">
    <property type="entry name" value="Lipid_Phosphate_FormReg"/>
</dbReference>
<evidence type="ECO:0000256" key="9">
    <source>
        <dbReference type="ARBA" id="ARBA00022842"/>
    </source>
</evidence>
<evidence type="ECO:0000256" key="10">
    <source>
        <dbReference type="ARBA" id="ARBA00023098"/>
    </source>
</evidence>
<evidence type="ECO:0000256" key="3">
    <source>
        <dbReference type="ARBA" id="ARBA00022516"/>
    </source>
</evidence>
<keyword evidence="7 14" id="KW-0418">Kinase</keyword>
<dbReference type="SMART" id="SM00046">
    <property type="entry name" value="DAGKc"/>
    <property type="match status" value="1"/>
</dbReference>
<dbReference type="STRING" id="571932.SAMN05421743_109203"/>
<keyword evidence="11" id="KW-0594">Phospholipid biosynthesis</keyword>
<dbReference type="GO" id="GO:0008654">
    <property type="term" value="P:phospholipid biosynthetic process"/>
    <property type="evidence" value="ECO:0007669"/>
    <property type="project" value="UniProtKB-KW"/>
</dbReference>
<evidence type="ECO:0000256" key="12">
    <source>
        <dbReference type="ARBA" id="ARBA00023264"/>
    </source>
</evidence>
<evidence type="ECO:0000256" key="11">
    <source>
        <dbReference type="ARBA" id="ARBA00023209"/>
    </source>
</evidence>
<dbReference type="NCBIfam" id="TIGR00147">
    <property type="entry name" value="YegS/Rv2252/BmrU family lipid kinase"/>
    <property type="match status" value="1"/>
</dbReference>